<reference evidence="4" key="1">
    <citation type="submission" date="2016-11" db="UniProtKB">
        <authorList>
            <consortium name="WormBaseParasite"/>
        </authorList>
    </citation>
    <scope>IDENTIFICATION</scope>
</reference>
<dbReference type="WBParaSite" id="Hba_19499">
    <property type="protein sequence ID" value="Hba_19499"/>
    <property type="gene ID" value="Hba_19499"/>
</dbReference>
<sequence>MCRASTLSLHERGRIKVLSTTGYTVKQIADVVKRSKESIMNFLPLREEYDTKKGSGRPSKLNDREKREILRTASNSTISINEIRRACGIDASKTTVWRMLDKCPNIVRSRMKKCSQLTQGNKDERLCWLIFSEEKKFSLDGPDDCHSYWRYLNKEPRHFLTRNFSRGSIDLRRVQRYSTDRLGVYADEDQQRGLPEYLRTSISPASRTFLNSTKTWLKDNDVNTKE</sequence>
<comment type="subcellular location">
    <subcellularLocation>
        <location evidence="1">Nucleus</location>
    </subcellularLocation>
</comment>
<keyword evidence="3" id="KW-1185">Reference proteome</keyword>
<dbReference type="Pfam" id="PF21517">
    <property type="entry name" value="HTH_Tnp_Tc3_2_like"/>
    <property type="match status" value="1"/>
</dbReference>
<dbReference type="AlphaFoldDB" id="A0A1I7XQ78"/>
<proteinExistence type="predicted"/>
<dbReference type="Gene3D" id="1.10.10.60">
    <property type="entry name" value="Homeodomain-like"/>
    <property type="match status" value="1"/>
</dbReference>
<evidence type="ECO:0000259" key="2">
    <source>
        <dbReference type="Pfam" id="PF21517"/>
    </source>
</evidence>
<dbReference type="InterPro" id="IPR048703">
    <property type="entry name" value="Tnp_Tc3-like_HTH"/>
</dbReference>
<dbReference type="InterPro" id="IPR009057">
    <property type="entry name" value="Homeodomain-like_sf"/>
</dbReference>
<dbReference type="GO" id="GO:0005634">
    <property type="term" value="C:nucleus"/>
    <property type="evidence" value="ECO:0007669"/>
    <property type="project" value="UniProtKB-SubCell"/>
</dbReference>
<evidence type="ECO:0000313" key="3">
    <source>
        <dbReference type="Proteomes" id="UP000095283"/>
    </source>
</evidence>
<dbReference type="Gene3D" id="1.10.10.10">
    <property type="entry name" value="Winged helix-like DNA-binding domain superfamily/Winged helix DNA-binding domain"/>
    <property type="match status" value="1"/>
</dbReference>
<organism evidence="3 4">
    <name type="scientific">Heterorhabditis bacteriophora</name>
    <name type="common">Entomopathogenic nematode worm</name>
    <dbReference type="NCBI Taxonomy" id="37862"/>
    <lineage>
        <taxon>Eukaryota</taxon>
        <taxon>Metazoa</taxon>
        <taxon>Ecdysozoa</taxon>
        <taxon>Nematoda</taxon>
        <taxon>Chromadorea</taxon>
        <taxon>Rhabditida</taxon>
        <taxon>Rhabditina</taxon>
        <taxon>Rhabditomorpha</taxon>
        <taxon>Strongyloidea</taxon>
        <taxon>Heterorhabditidae</taxon>
        <taxon>Heterorhabditis</taxon>
    </lineage>
</organism>
<dbReference type="SUPFAM" id="SSF46689">
    <property type="entry name" value="Homeodomain-like"/>
    <property type="match status" value="1"/>
</dbReference>
<accession>A0A1I7XQ78</accession>
<dbReference type="Proteomes" id="UP000095283">
    <property type="component" value="Unplaced"/>
</dbReference>
<dbReference type="InterPro" id="IPR036388">
    <property type="entry name" value="WH-like_DNA-bd_sf"/>
</dbReference>
<name>A0A1I7XQ78_HETBA</name>
<feature type="domain" description="Transposable element Tc3 transposase-like DNA-binding HTH" evidence="2">
    <location>
        <begin position="64"/>
        <end position="102"/>
    </location>
</feature>
<protein>
    <submittedName>
        <fullName evidence="4">HTH_38 domain-containing protein</fullName>
    </submittedName>
</protein>
<evidence type="ECO:0000256" key="1">
    <source>
        <dbReference type="ARBA" id="ARBA00004123"/>
    </source>
</evidence>
<evidence type="ECO:0000313" key="4">
    <source>
        <dbReference type="WBParaSite" id="Hba_19499"/>
    </source>
</evidence>